<evidence type="ECO:0000313" key="3">
    <source>
        <dbReference type="Proteomes" id="UP001283361"/>
    </source>
</evidence>
<feature type="region of interest" description="Disordered" evidence="1">
    <location>
        <begin position="81"/>
        <end position="172"/>
    </location>
</feature>
<organism evidence="2 3">
    <name type="scientific">Elysia crispata</name>
    <name type="common">lettuce slug</name>
    <dbReference type="NCBI Taxonomy" id="231223"/>
    <lineage>
        <taxon>Eukaryota</taxon>
        <taxon>Metazoa</taxon>
        <taxon>Spiralia</taxon>
        <taxon>Lophotrochozoa</taxon>
        <taxon>Mollusca</taxon>
        <taxon>Gastropoda</taxon>
        <taxon>Heterobranchia</taxon>
        <taxon>Euthyneura</taxon>
        <taxon>Panpulmonata</taxon>
        <taxon>Sacoglossa</taxon>
        <taxon>Placobranchoidea</taxon>
        <taxon>Plakobranchidae</taxon>
        <taxon>Elysia</taxon>
    </lineage>
</organism>
<protein>
    <submittedName>
        <fullName evidence="2">Uncharacterized protein</fullName>
    </submittedName>
</protein>
<accession>A0AAE0XXC8</accession>
<dbReference type="AlphaFoldDB" id="A0AAE0XXC8"/>
<sequence>MKLDVEQMVDWNESFCPLTQSKPATFEVDSKLVKPLKVHSRVYRGDRLKELGPRPHPSAVFACWEISGNTLAVTRSMAKDMVNDQGDRDSPRTILETGESRLDSIEPLLKSPSSRPRQDQHENSCVLSSTGRISGVNQQPPPSARSSLPAGDRMGSTLQGLRCEQQSNLWPP</sequence>
<feature type="compositionally biased region" description="Polar residues" evidence="1">
    <location>
        <begin position="123"/>
        <end position="138"/>
    </location>
</feature>
<proteinExistence type="predicted"/>
<feature type="compositionally biased region" description="Polar residues" evidence="1">
    <location>
        <begin position="156"/>
        <end position="172"/>
    </location>
</feature>
<evidence type="ECO:0000256" key="1">
    <source>
        <dbReference type="SAM" id="MobiDB-lite"/>
    </source>
</evidence>
<dbReference type="EMBL" id="JAWDGP010007367">
    <property type="protein sequence ID" value="KAK3723069.1"/>
    <property type="molecule type" value="Genomic_DNA"/>
</dbReference>
<keyword evidence="3" id="KW-1185">Reference proteome</keyword>
<dbReference type="Proteomes" id="UP001283361">
    <property type="component" value="Unassembled WGS sequence"/>
</dbReference>
<feature type="compositionally biased region" description="Basic and acidic residues" evidence="1">
    <location>
        <begin position="81"/>
        <end position="91"/>
    </location>
</feature>
<name>A0AAE0XXC8_9GAST</name>
<gene>
    <name evidence="2" type="ORF">RRG08_037263</name>
</gene>
<comment type="caution">
    <text evidence="2">The sequence shown here is derived from an EMBL/GenBank/DDBJ whole genome shotgun (WGS) entry which is preliminary data.</text>
</comment>
<evidence type="ECO:0000313" key="2">
    <source>
        <dbReference type="EMBL" id="KAK3723069.1"/>
    </source>
</evidence>
<reference evidence="2" key="1">
    <citation type="journal article" date="2023" name="G3 (Bethesda)">
        <title>A reference genome for the long-term kleptoplast-retaining sea slug Elysia crispata morphotype clarki.</title>
        <authorList>
            <person name="Eastman K.E."/>
            <person name="Pendleton A.L."/>
            <person name="Shaikh M.A."/>
            <person name="Suttiyut T."/>
            <person name="Ogas R."/>
            <person name="Tomko P."/>
            <person name="Gavelis G."/>
            <person name="Widhalm J.R."/>
            <person name="Wisecaver J.H."/>
        </authorList>
    </citation>
    <scope>NUCLEOTIDE SEQUENCE</scope>
    <source>
        <strain evidence="2">ECLA1</strain>
    </source>
</reference>